<comment type="caution">
    <text evidence="1">The sequence shown here is derived from an EMBL/GenBank/DDBJ whole genome shotgun (WGS) entry which is preliminary data.</text>
</comment>
<dbReference type="EMBL" id="BEXB01000028">
    <property type="protein sequence ID" value="GAY77528.1"/>
    <property type="molecule type" value="Genomic_DNA"/>
</dbReference>
<name>A0A4Y1ZGC2_9BACL</name>
<dbReference type="Proteomes" id="UP000319716">
    <property type="component" value="Unassembled WGS sequence"/>
</dbReference>
<accession>A0A4Y1ZGC2</accession>
<proteinExistence type="predicted"/>
<organism evidence="1 2">
    <name type="scientific">Sporolactobacillus inulinus</name>
    <dbReference type="NCBI Taxonomy" id="2078"/>
    <lineage>
        <taxon>Bacteria</taxon>
        <taxon>Bacillati</taxon>
        <taxon>Bacillota</taxon>
        <taxon>Bacilli</taxon>
        <taxon>Bacillales</taxon>
        <taxon>Sporolactobacillaceae</taxon>
        <taxon>Sporolactobacillus</taxon>
    </lineage>
</organism>
<sequence>MIFAHVPLQNKKSCVQAAQETFTFFSVTVHCPRRGLFTKLL</sequence>
<gene>
    <name evidence="1" type="ORF">NBRC111894_3082</name>
</gene>
<evidence type="ECO:0000313" key="2">
    <source>
        <dbReference type="Proteomes" id="UP000319716"/>
    </source>
</evidence>
<dbReference type="AlphaFoldDB" id="A0A4Y1ZGC2"/>
<protein>
    <submittedName>
        <fullName evidence="1">Uncharacterized protein</fullName>
    </submittedName>
</protein>
<evidence type="ECO:0000313" key="1">
    <source>
        <dbReference type="EMBL" id="GAY77528.1"/>
    </source>
</evidence>
<reference evidence="1 2" key="1">
    <citation type="submission" date="2017-11" db="EMBL/GenBank/DDBJ databases">
        <title>Draft Genome Sequence of Sporolactobacillus inulinus NBRC 111894 Isolated from Koso, a Japanese Sugar-Vegetable Fermented Beverage.</title>
        <authorList>
            <person name="Chiou T.Y."/>
            <person name="Oshima K."/>
            <person name="Suda W."/>
            <person name="Hattori M."/>
            <person name="Takahashi T."/>
        </authorList>
    </citation>
    <scope>NUCLEOTIDE SEQUENCE [LARGE SCALE GENOMIC DNA]</scope>
    <source>
        <strain evidence="1 2">NBRC111894</strain>
    </source>
</reference>